<comment type="caution">
    <text evidence="2">The sequence shown here is derived from an EMBL/GenBank/DDBJ whole genome shotgun (WGS) entry which is preliminary data.</text>
</comment>
<feature type="region of interest" description="Disordered" evidence="1">
    <location>
        <begin position="1"/>
        <end position="84"/>
    </location>
</feature>
<dbReference type="EMBL" id="AGNL01036805">
    <property type="protein sequence ID" value="EJK53889.1"/>
    <property type="molecule type" value="Genomic_DNA"/>
</dbReference>
<feature type="non-terminal residue" evidence="2">
    <location>
        <position position="84"/>
    </location>
</feature>
<organism evidence="2 3">
    <name type="scientific">Thalassiosira oceanica</name>
    <name type="common">Marine diatom</name>
    <dbReference type="NCBI Taxonomy" id="159749"/>
    <lineage>
        <taxon>Eukaryota</taxon>
        <taxon>Sar</taxon>
        <taxon>Stramenopiles</taxon>
        <taxon>Ochrophyta</taxon>
        <taxon>Bacillariophyta</taxon>
        <taxon>Coscinodiscophyceae</taxon>
        <taxon>Thalassiosirophycidae</taxon>
        <taxon>Thalassiosirales</taxon>
        <taxon>Thalassiosiraceae</taxon>
        <taxon>Thalassiosira</taxon>
    </lineage>
</organism>
<feature type="compositionally biased region" description="Low complexity" evidence="1">
    <location>
        <begin position="1"/>
        <end position="20"/>
    </location>
</feature>
<evidence type="ECO:0000256" key="1">
    <source>
        <dbReference type="SAM" id="MobiDB-lite"/>
    </source>
</evidence>
<proteinExistence type="predicted"/>
<feature type="compositionally biased region" description="Low complexity" evidence="1">
    <location>
        <begin position="59"/>
        <end position="72"/>
    </location>
</feature>
<keyword evidence="3" id="KW-1185">Reference proteome</keyword>
<evidence type="ECO:0000313" key="3">
    <source>
        <dbReference type="Proteomes" id="UP000266841"/>
    </source>
</evidence>
<feature type="compositionally biased region" description="Polar residues" evidence="1">
    <location>
        <begin position="40"/>
        <end position="56"/>
    </location>
</feature>
<sequence>MEPLSQSAMAATASAGALSAPNGRQHPPGQGRKLLGVSCDESSATNATMAQASSEEMTVAAEAVSPASASSKRSADDSPDQPSD</sequence>
<dbReference type="Proteomes" id="UP000266841">
    <property type="component" value="Unassembled WGS sequence"/>
</dbReference>
<dbReference type="AlphaFoldDB" id="K0RNP6"/>
<gene>
    <name evidence="2" type="ORF">THAOC_26588</name>
</gene>
<evidence type="ECO:0000313" key="2">
    <source>
        <dbReference type="EMBL" id="EJK53889.1"/>
    </source>
</evidence>
<reference evidence="2 3" key="1">
    <citation type="journal article" date="2012" name="Genome Biol.">
        <title>Genome and low-iron response of an oceanic diatom adapted to chronic iron limitation.</title>
        <authorList>
            <person name="Lommer M."/>
            <person name="Specht M."/>
            <person name="Roy A.S."/>
            <person name="Kraemer L."/>
            <person name="Andreson R."/>
            <person name="Gutowska M.A."/>
            <person name="Wolf J."/>
            <person name="Bergner S.V."/>
            <person name="Schilhabel M.B."/>
            <person name="Klostermeier U.C."/>
            <person name="Beiko R.G."/>
            <person name="Rosenstiel P."/>
            <person name="Hippler M."/>
            <person name="Laroche J."/>
        </authorList>
    </citation>
    <scope>NUCLEOTIDE SEQUENCE [LARGE SCALE GENOMIC DNA]</scope>
    <source>
        <strain evidence="2 3">CCMP1005</strain>
    </source>
</reference>
<accession>K0RNP6</accession>
<protein>
    <submittedName>
        <fullName evidence="2">Uncharacterized protein</fullName>
    </submittedName>
</protein>
<name>K0RNP6_THAOC</name>